<feature type="transmembrane region" description="Helical" evidence="8">
    <location>
        <begin position="381"/>
        <end position="403"/>
    </location>
</feature>
<keyword evidence="2" id="KW-0813">Transport</keyword>
<dbReference type="PROSITE" id="PS50850">
    <property type="entry name" value="MFS"/>
    <property type="match status" value="1"/>
</dbReference>
<name>A0ABZ2K1H0_9BACT</name>
<dbReference type="EMBL" id="CP089982">
    <property type="protein sequence ID" value="WXA90594.1"/>
    <property type="molecule type" value="Genomic_DNA"/>
</dbReference>
<dbReference type="PANTHER" id="PTHR43528">
    <property type="entry name" value="ALPHA-KETOGLUTARATE PERMEASE"/>
    <property type="match status" value="1"/>
</dbReference>
<feature type="transmembrane region" description="Helical" evidence="8">
    <location>
        <begin position="409"/>
        <end position="429"/>
    </location>
</feature>
<feature type="transmembrane region" description="Helical" evidence="8">
    <location>
        <begin position="290"/>
        <end position="311"/>
    </location>
</feature>
<keyword evidence="7 8" id="KW-0472">Membrane</keyword>
<dbReference type="InterPro" id="IPR011701">
    <property type="entry name" value="MFS"/>
</dbReference>
<gene>
    <name evidence="10" type="ORF">LZC95_29570</name>
</gene>
<reference evidence="10 11" key="1">
    <citation type="submission" date="2021-12" db="EMBL/GenBank/DDBJ databases">
        <title>Discovery of the Pendulisporaceae a myxobacterial family with distinct sporulation behavior and unique specialized metabolism.</title>
        <authorList>
            <person name="Garcia R."/>
            <person name="Popoff A."/>
            <person name="Bader C.D."/>
            <person name="Loehr J."/>
            <person name="Walesch S."/>
            <person name="Walt C."/>
            <person name="Boldt J."/>
            <person name="Bunk B."/>
            <person name="Haeckl F.J.F.P.J."/>
            <person name="Gunesch A.P."/>
            <person name="Birkelbach J."/>
            <person name="Nuebel U."/>
            <person name="Pietschmann T."/>
            <person name="Bach T."/>
            <person name="Mueller R."/>
        </authorList>
    </citation>
    <scope>NUCLEOTIDE SEQUENCE [LARGE SCALE GENOMIC DNA]</scope>
    <source>
        <strain evidence="10 11">MSr12523</strain>
    </source>
</reference>
<dbReference type="InterPro" id="IPR051084">
    <property type="entry name" value="H+-coupled_symporters"/>
</dbReference>
<evidence type="ECO:0000256" key="6">
    <source>
        <dbReference type="ARBA" id="ARBA00022989"/>
    </source>
</evidence>
<feature type="transmembrane region" description="Helical" evidence="8">
    <location>
        <begin position="99"/>
        <end position="122"/>
    </location>
</feature>
<keyword evidence="5" id="KW-0769">Symport</keyword>
<proteinExistence type="predicted"/>
<dbReference type="RefSeq" id="WP_394841207.1">
    <property type="nucleotide sequence ID" value="NZ_CP089982.1"/>
</dbReference>
<evidence type="ECO:0000259" key="9">
    <source>
        <dbReference type="PROSITE" id="PS50850"/>
    </source>
</evidence>
<comment type="subcellular location">
    <subcellularLocation>
        <location evidence="1">Cell membrane</location>
        <topology evidence="1">Multi-pass membrane protein</topology>
    </subcellularLocation>
</comment>
<dbReference type="InterPro" id="IPR020846">
    <property type="entry name" value="MFS_dom"/>
</dbReference>
<feature type="transmembrane region" description="Helical" evidence="8">
    <location>
        <begin position="66"/>
        <end position="87"/>
    </location>
</feature>
<evidence type="ECO:0000313" key="11">
    <source>
        <dbReference type="Proteomes" id="UP001379533"/>
    </source>
</evidence>
<evidence type="ECO:0000256" key="3">
    <source>
        <dbReference type="ARBA" id="ARBA00022475"/>
    </source>
</evidence>
<evidence type="ECO:0000256" key="8">
    <source>
        <dbReference type="SAM" id="Phobius"/>
    </source>
</evidence>
<feature type="transmembrane region" description="Helical" evidence="8">
    <location>
        <begin position="26"/>
        <end position="46"/>
    </location>
</feature>
<keyword evidence="3" id="KW-1003">Cell membrane</keyword>
<feature type="transmembrane region" description="Helical" evidence="8">
    <location>
        <begin position="347"/>
        <end position="369"/>
    </location>
</feature>
<feature type="transmembrane region" description="Helical" evidence="8">
    <location>
        <begin position="128"/>
        <end position="149"/>
    </location>
</feature>
<evidence type="ECO:0000256" key="1">
    <source>
        <dbReference type="ARBA" id="ARBA00004651"/>
    </source>
</evidence>
<dbReference type="InterPro" id="IPR036259">
    <property type="entry name" value="MFS_trans_sf"/>
</dbReference>
<evidence type="ECO:0000256" key="5">
    <source>
        <dbReference type="ARBA" id="ARBA00022847"/>
    </source>
</evidence>
<dbReference type="SUPFAM" id="SSF103473">
    <property type="entry name" value="MFS general substrate transporter"/>
    <property type="match status" value="1"/>
</dbReference>
<protein>
    <submittedName>
        <fullName evidence="10">MFS transporter</fullName>
    </submittedName>
</protein>
<feature type="transmembrane region" description="Helical" evidence="8">
    <location>
        <begin position="318"/>
        <end position="335"/>
    </location>
</feature>
<feature type="transmembrane region" description="Helical" evidence="8">
    <location>
        <begin position="198"/>
        <end position="217"/>
    </location>
</feature>
<evidence type="ECO:0000256" key="2">
    <source>
        <dbReference type="ARBA" id="ARBA00022448"/>
    </source>
</evidence>
<dbReference type="Proteomes" id="UP001379533">
    <property type="component" value="Chromosome"/>
</dbReference>
<feature type="domain" description="Major facilitator superfamily (MFS) profile" evidence="9">
    <location>
        <begin position="25"/>
        <end position="433"/>
    </location>
</feature>
<accession>A0ABZ2K1H0</accession>
<feature type="transmembrane region" description="Helical" evidence="8">
    <location>
        <begin position="253"/>
        <end position="278"/>
    </location>
</feature>
<feature type="transmembrane region" description="Helical" evidence="8">
    <location>
        <begin position="161"/>
        <end position="186"/>
    </location>
</feature>
<evidence type="ECO:0000256" key="7">
    <source>
        <dbReference type="ARBA" id="ARBA00023136"/>
    </source>
</evidence>
<dbReference type="Gene3D" id="1.20.1250.20">
    <property type="entry name" value="MFS general substrate transporter like domains"/>
    <property type="match status" value="1"/>
</dbReference>
<evidence type="ECO:0000313" key="10">
    <source>
        <dbReference type="EMBL" id="WXA90594.1"/>
    </source>
</evidence>
<dbReference type="PANTHER" id="PTHR43528:SF7">
    <property type="entry name" value="MFS TRANSPORTER"/>
    <property type="match status" value="1"/>
</dbReference>
<dbReference type="Pfam" id="PF07690">
    <property type="entry name" value="MFS_1"/>
    <property type="match status" value="1"/>
</dbReference>
<evidence type="ECO:0000256" key="4">
    <source>
        <dbReference type="ARBA" id="ARBA00022692"/>
    </source>
</evidence>
<sequence length="438" mass="47126">MNSDVTTTAVPTASSRKLGRADANTLMLSALGGALEYYDFVIFVFFTKTLGQLFFPKDMPTWLAQLQVYGIFAAGYMIRPLGGIIMAHYGDRSGRKGMFTLSVFMMAVPTLCVAFLPVYAQIGALAPILLLFLRIVQGVAIGGEVPGAWTFVAEHAPVGRVGFACASLSSGLTSGILLGSLMAAWINRHFPAAEVLDYAWRIPFLVGGIFGFFAVFLRRWLRETPVFTAMRESKQLVQELPLKRVLQHHLPGVLLSMLVTWMLTGAIVVVILMTPTLVQANFHIEASRAFVGSSLAALALTFAALGGGILVDAIGRGRALLIGSVGLFLSIYALYVDLHNGGENFLLLYSVAGAFTGVAGIIPAVMVAAFPPAVRFSGLSFSYNVAYAIFGGLTPPFIAYMAARLGGMAPGYYVMFTSVIGVLVSLYLIMTKRTFHER</sequence>
<keyword evidence="4 8" id="KW-0812">Transmembrane</keyword>
<keyword evidence="11" id="KW-1185">Reference proteome</keyword>
<organism evidence="10 11">
    <name type="scientific">Pendulispora brunnea</name>
    <dbReference type="NCBI Taxonomy" id="2905690"/>
    <lineage>
        <taxon>Bacteria</taxon>
        <taxon>Pseudomonadati</taxon>
        <taxon>Myxococcota</taxon>
        <taxon>Myxococcia</taxon>
        <taxon>Myxococcales</taxon>
        <taxon>Sorangiineae</taxon>
        <taxon>Pendulisporaceae</taxon>
        <taxon>Pendulispora</taxon>
    </lineage>
</organism>
<keyword evidence="6 8" id="KW-1133">Transmembrane helix</keyword>